<accession>A0AAD7BEM2</accession>
<keyword evidence="2" id="KW-1185">Reference proteome</keyword>
<evidence type="ECO:0000313" key="2">
    <source>
        <dbReference type="Proteomes" id="UP001221142"/>
    </source>
</evidence>
<gene>
    <name evidence="1" type="ORF">FB45DRAFT_872002</name>
</gene>
<dbReference type="AlphaFoldDB" id="A0AAD7BEM2"/>
<protein>
    <submittedName>
        <fullName evidence="1">Uncharacterized protein</fullName>
    </submittedName>
</protein>
<reference evidence="1" key="1">
    <citation type="submission" date="2023-03" db="EMBL/GenBank/DDBJ databases">
        <title>Massive genome expansion in bonnet fungi (Mycena s.s.) driven by repeated elements and novel gene families across ecological guilds.</title>
        <authorList>
            <consortium name="Lawrence Berkeley National Laboratory"/>
            <person name="Harder C.B."/>
            <person name="Miyauchi S."/>
            <person name="Viragh M."/>
            <person name="Kuo A."/>
            <person name="Thoen E."/>
            <person name="Andreopoulos B."/>
            <person name="Lu D."/>
            <person name="Skrede I."/>
            <person name="Drula E."/>
            <person name="Henrissat B."/>
            <person name="Morin E."/>
            <person name="Kohler A."/>
            <person name="Barry K."/>
            <person name="LaButti K."/>
            <person name="Morin E."/>
            <person name="Salamov A."/>
            <person name="Lipzen A."/>
            <person name="Mereny Z."/>
            <person name="Hegedus B."/>
            <person name="Baldrian P."/>
            <person name="Stursova M."/>
            <person name="Weitz H."/>
            <person name="Taylor A."/>
            <person name="Grigoriev I.V."/>
            <person name="Nagy L.G."/>
            <person name="Martin F."/>
            <person name="Kauserud H."/>
        </authorList>
    </citation>
    <scope>NUCLEOTIDE SEQUENCE</scope>
    <source>
        <strain evidence="1">9284</strain>
    </source>
</reference>
<evidence type="ECO:0000313" key="1">
    <source>
        <dbReference type="EMBL" id="KAJ7618593.1"/>
    </source>
</evidence>
<proteinExistence type="predicted"/>
<organism evidence="1 2">
    <name type="scientific">Roridomyces roridus</name>
    <dbReference type="NCBI Taxonomy" id="1738132"/>
    <lineage>
        <taxon>Eukaryota</taxon>
        <taxon>Fungi</taxon>
        <taxon>Dikarya</taxon>
        <taxon>Basidiomycota</taxon>
        <taxon>Agaricomycotina</taxon>
        <taxon>Agaricomycetes</taxon>
        <taxon>Agaricomycetidae</taxon>
        <taxon>Agaricales</taxon>
        <taxon>Marasmiineae</taxon>
        <taxon>Mycenaceae</taxon>
        <taxon>Roridomyces</taxon>
    </lineage>
</organism>
<dbReference type="EMBL" id="JARKIF010000019">
    <property type="protein sequence ID" value="KAJ7618593.1"/>
    <property type="molecule type" value="Genomic_DNA"/>
</dbReference>
<sequence length="337" mass="37488">MHGMMQGSPREIRLQDIHLLLENAAKNVDTWMDIAAPDDPQRPPVAAVGIRIDLILRGHTMTAVDFETAQKKLTFAYDLTRFSPVCWRGFDPTKQCIALEKLFNHVPNAWKVWAPTILRHPSDVYTNSAGTGAADPQAELAAWVAKLCTNSTRGTHERSIEADMEMQSIKPGARRNVLDVKRRVCTNRETFGLAWVAIVAAKKNENSCNVLLLGPMFQENFAFTTQCSFDGSYHAFCRISFQETCESRVNHYGLRIPPGCTDGTSGLHCSIAINDETWSRNSRELIQQDNGPPAEHAHTILLLTSITLGTRVADRQSRQAGELLAAEEAERYPILSG</sequence>
<dbReference type="Proteomes" id="UP001221142">
    <property type="component" value="Unassembled WGS sequence"/>
</dbReference>
<comment type="caution">
    <text evidence="1">The sequence shown here is derived from an EMBL/GenBank/DDBJ whole genome shotgun (WGS) entry which is preliminary data.</text>
</comment>
<name>A0AAD7BEM2_9AGAR</name>